<dbReference type="EMBL" id="LT838813">
    <property type="protein sequence ID" value="SMD45604.1"/>
    <property type="molecule type" value="Genomic_DNA"/>
</dbReference>
<dbReference type="Gene3D" id="3.10.580.10">
    <property type="entry name" value="CBS-domain"/>
    <property type="match status" value="2"/>
</dbReference>
<dbReference type="InterPro" id="IPR000644">
    <property type="entry name" value="CBS_dom"/>
</dbReference>
<organism evidence="3 4">
    <name type="scientific">Aquiflexum balticum DSM 16537</name>
    <dbReference type="NCBI Taxonomy" id="758820"/>
    <lineage>
        <taxon>Bacteria</taxon>
        <taxon>Pseudomonadati</taxon>
        <taxon>Bacteroidota</taxon>
        <taxon>Cytophagia</taxon>
        <taxon>Cytophagales</taxon>
        <taxon>Cyclobacteriaceae</taxon>
        <taxon>Aquiflexum</taxon>
    </lineage>
</organism>
<dbReference type="OrthoDB" id="240589at2"/>
<dbReference type="STRING" id="758820.SAMN00777080_4262"/>
<evidence type="ECO:0000313" key="4">
    <source>
        <dbReference type="Proteomes" id="UP000192333"/>
    </source>
</evidence>
<keyword evidence="4" id="KW-1185">Reference proteome</keyword>
<evidence type="ECO:0000259" key="2">
    <source>
        <dbReference type="PROSITE" id="PS51371"/>
    </source>
</evidence>
<dbReference type="RefSeq" id="WP_084122500.1">
    <property type="nucleotide sequence ID" value="NZ_LT838813.1"/>
</dbReference>
<sequence length="616" mass="70750">MGISNVIKLKSKKDKSEYFHRLIKDIEALEMMLEKGMIEKFPIRIGAEQEFFILNNEFLPNNNSLELLENINDPHFTTEIGNYNLEINLDPIELKGDCFSRMYEQLTSLLLKANDVAREFDSKILLTGILPTLSQKHITLDNMTKVKRYAVLNKVAMELRDQDISIHIKGVDEITLLHDSILLEGCNTSFQMHLQINPDEFIDSFNWAQAIAGPVLAVCCNSPLLFGKELWNETRISLFSQSVDIRANSYLLNESQSRVSFENHWHTGSISDIFKDNIARFRCLLTAESIEDSLEVLENGGVPKLNALGIHNGTVYRWNRACYGVGGGKPHLRIENRYIPAGPTRKDEVANMAFWVGLMRGRTKECDKIHEVMDFKDANSNFYSAARYGMKSQFFWDGQLVSSQKLILEKFLPMAYEGLRSMGVLEKDIVHYLSIIEKRVSAQTGADWMVRSYRNLLSTKKRNESLQVLTANMYLNQEKEIPVSDWEILKSNATTTFNIKKKVHHVMNTDIFSIEEKDSLELAVYLMKWKKIHHMPVIKNDKELVGLITWTDIEKYHDREDIDTIPVGKVMTRSLVSISQEMDFDEAKELMNSHNFNCLPVVKDNKLIGIVTSNDM</sequence>
<dbReference type="Gene3D" id="3.30.590.20">
    <property type="match status" value="1"/>
</dbReference>
<dbReference type="InterPro" id="IPR046342">
    <property type="entry name" value="CBS_dom_sf"/>
</dbReference>
<dbReference type="InterPro" id="IPR014746">
    <property type="entry name" value="Gln_synth/guanido_kin_cat_dom"/>
</dbReference>
<dbReference type="PANTHER" id="PTHR36510">
    <property type="entry name" value="GLUTAMATE--CYSTEINE LIGASE 2-RELATED"/>
    <property type="match status" value="1"/>
</dbReference>
<feature type="domain" description="CBS" evidence="2">
    <location>
        <begin position="507"/>
        <end position="564"/>
    </location>
</feature>
<name>A0A1W2H9Y6_9BACT</name>
<dbReference type="Pfam" id="PF00571">
    <property type="entry name" value="CBS"/>
    <property type="match status" value="2"/>
</dbReference>
<dbReference type="GO" id="GO:0016879">
    <property type="term" value="F:ligase activity, forming carbon-nitrogen bonds"/>
    <property type="evidence" value="ECO:0007669"/>
    <property type="project" value="TreeGrafter"/>
</dbReference>
<dbReference type="InterPro" id="IPR050141">
    <property type="entry name" value="GCL_type2/YbdK_subfam"/>
</dbReference>
<protein>
    <submittedName>
        <fullName evidence="3">Predicted transcriptional regulator, contains C-terminal CBS domains</fullName>
    </submittedName>
</protein>
<evidence type="ECO:0000313" key="3">
    <source>
        <dbReference type="EMBL" id="SMD45604.1"/>
    </source>
</evidence>
<dbReference type="SUPFAM" id="SSF55931">
    <property type="entry name" value="Glutamine synthetase/guanido kinase"/>
    <property type="match status" value="1"/>
</dbReference>
<dbReference type="SMART" id="SM00116">
    <property type="entry name" value="CBS"/>
    <property type="match status" value="2"/>
</dbReference>
<evidence type="ECO:0000256" key="1">
    <source>
        <dbReference type="PROSITE-ProRule" id="PRU00703"/>
    </source>
</evidence>
<dbReference type="CDD" id="cd04584">
    <property type="entry name" value="CBS_pair_AcuB_like"/>
    <property type="match status" value="1"/>
</dbReference>
<dbReference type="PANTHER" id="PTHR36510:SF3">
    <property type="entry name" value="CONSERVED PROTEIN"/>
    <property type="match status" value="1"/>
</dbReference>
<gene>
    <name evidence="3" type="ORF">SAMN00777080_4262</name>
</gene>
<dbReference type="Proteomes" id="UP000192333">
    <property type="component" value="Chromosome I"/>
</dbReference>
<dbReference type="PROSITE" id="PS51371">
    <property type="entry name" value="CBS"/>
    <property type="match status" value="2"/>
</dbReference>
<feature type="domain" description="CBS" evidence="2">
    <location>
        <begin position="571"/>
        <end position="616"/>
    </location>
</feature>
<dbReference type="AlphaFoldDB" id="A0A1W2H9Y6"/>
<dbReference type="InterPro" id="IPR006336">
    <property type="entry name" value="GCS2"/>
</dbReference>
<reference evidence="4" key="1">
    <citation type="submission" date="2017-04" db="EMBL/GenBank/DDBJ databases">
        <authorList>
            <person name="Varghese N."/>
            <person name="Submissions S."/>
        </authorList>
    </citation>
    <scope>NUCLEOTIDE SEQUENCE [LARGE SCALE GENOMIC DNA]</scope>
    <source>
        <strain evidence="4">DSM 16537</strain>
    </source>
</reference>
<keyword evidence="1" id="KW-0129">CBS domain</keyword>
<proteinExistence type="predicted"/>
<accession>A0A1W2H9Y6</accession>
<dbReference type="Pfam" id="PF04107">
    <property type="entry name" value="GCS2"/>
    <property type="match status" value="1"/>
</dbReference>
<dbReference type="SUPFAM" id="SSF54631">
    <property type="entry name" value="CBS-domain pair"/>
    <property type="match status" value="1"/>
</dbReference>